<dbReference type="Gene3D" id="3.30.420.10">
    <property type="entry name" value="Ribonuclease H-like superfamily/Ribonuclease H"/>
    <property type="match status" value="1"/>
</dbReference>
<evidence type="ECO:0000256" key="2">
    <source>
        <dbReference type="ARBA" id="ARBA00022884"/>
    </source>
</evidence>
<keyword evidence="2" id="KW-0694">RNA-binding</keyword>
<keyword evidence="6" id="KW-1185">Reference proteome</keyword>
<protein>
    <recommendedName>
        <fullName evidence="3">Ribosomal RNA-processing protein 40</fullName>
    </recommendedName>
</protein>
<dbReference type="InterPro" id="IPR012337">
    <property type="entry name" value="RNaseH-like_sf"/>
</dbReference>
<dbReference type="InterPro" id="IPR036612">
    <property type="entry name" value="KH_dom_type_1_sf"/>
</dbReference>
<dbReference type="InterPro" id="IPR004088">
    <property type="entry name" value="KH_dom_type_1"/>
</dbReference>
<dbReference type="InterPro" id="IPR036397">
    <property type="entry name" value="RNaseH_sf"/>
</dbReference>
<dbReference type="PANTHER" id="PTHR22891">
    <property type="entry name" value="EUKARYOTIC TRANSLATION INITIATION FACTOR 2C"/>
    <property type="match status" value="1"/>
</dbReference>
<evidence type="ECO:0000313" key="5">
    <source>
        <dbReference type="EMBL" id="KAK6727924.1"/>
    </source>
</evidence>
<dbReference type="Pfam" id="PF15985">
    <property type="entry name" value="KH_6"/>
    <property type="match status" value="1"/>
</dbReference>
<reference evidence="5 6" key="1">
    <citation type="submission" date="2023-08" db="EMBL/GenBank/DDBJ databases">
        <title>A Necator americanus chromosomal reference genome.</title>
        <authorList>
            <person name="Ilik V."/>
            <person name="Petrzelkova K.J."/>
            <person name="Pardy F."/>
            <person name="Fuh T."/>
            <person name="Niatou-Singa F.S."/>
            <person name="Gouil Q."/>
            <person name="Baker L."/>
            <person name="Ritchie M.E."/>
            <person name="Jex A.R."/>
            <person name="Gazzola D."/>
            <person name="Li H."/>
            <person name="Toshio Fujiwara R."/>
            <person name="Zhan B."/>
            <person name="Aroian R.V."/>
            <person name="Pafco B."/>
            <person name="Schwarz E.M."/>
        </authorList>
    </citation>
    <scope>NUCLEOTIDE SEQUENCE [LARGE SCALE GENOMIC DNA]</scope>
    <source>
        <strain evidence="5 6">Aroian</strain>
        <tissue evidence="5">Whole animal</tissue>
    </source>
</reference>
<dbReference type="Proteomes" id="UP001303046">
    <property type="component" value="Unassembled WGS sequence"/>
</dbReference>
<dbReference type="SUPFAM" id="SSF54791">
    <property type="entry name" value="Eukaryotic type KH-domain (KH-domain type I)"/>
    <property type="match status" value="1"/>
</dbReference>
<evidence type="ECO:0000256" key="3">
    <source>
        <dbReference type="ARBA" id="ARBA00030615"/>
    </source>
</evidence>
<accession>A0ABR1BNB8</accession>
<dbReference type="SUPFAM" id="SSF50249">
    <property type="entry name" value="Nucleic acid-binding proteins"/>
    <property type="match status" value="1"/>
</dbReference>
<dbReference type="Pfam" id="PF21262">
    <property type="entry name" value="RRP40_S1"/>
    <property type="match status" value="1"/>
</dbReference>
<evidence type="ECO:0000256" key="1">
    <source>
        <dbReference type="ARBA" id="ARBA00007841"/>
    </source>
</evidence>
<feature type="domain" description="Piwi" evidence="4">
    <location>
        <begin position="75"/>
        <end position="394"/>
    </location>
</feature>
<dbReference type="InterPro" id="IPR012340">
    <property type="entry name" value="NA-bd_OB-fold"/>
</dbReference>
<dbReference type="EMBL" id="JAVFWL010000001">
    <property type="protein sequence ID" value="KAK6727924.1"/>
    <property type="molecule type" value="Genomic_DNA"/>
</dbReference>
<proteinExistence type="inferred from homology"/>
<name>A0ABR1BNB8_NECAM</name>
<dbReference type="SUPFAM" id="SSF53098">
    <property type="entry name" value="Ribonuclease H-like"/>
    <property type="match status" value="1"/>
</dbReference>
<dbReference type="PROSITE" id="PS50822">
    <property type="entry name" value="PIWI"/>
    <property type="match status" value="1"/>
</dbReference>
<dbReference type="Gene3D" id="2.40.50.140">
    <property type="entry name" value="Nucleic acid-binding proteins"/>
    <property type="match status" value="1"/>
</dbReference>
<evidence type="ECO:0000313" key="6">
    <source>
        <dbReference type="Proteomes" id="UP001303046"/>
    </source>
</evidence>
<dbReference type="CDD" id="cd22526">
    <property type="entry name" value="KH-I_Rrp40"/>
    <property type="match status" value="1"/>
</dbReference>
<comment type="similarity">
    <text evidence="1">Belongs to the RRP40 family.</text>
</comment>
<dbReference type="CDD" id="cd05790">
    <property type="entry name" value="S1_Rrp40"/>
    <property type="match status" value="1"/>
</dbReference>
<comment type="caution">
    <text evidence="5">The sequence shown here is derived from an EMBL/GenBank/DDBJ whole genome shotgun (WGS) entry which is preliminary data.</text>
</comment>
<dbReference type="Pfam" id="PF02171">
    <property type="entry name" value="Piwi"/>
    <property type="match status" value="1"/>
</dbReference>
<gene>
    <name evidence="5" type="primary">Necator_chrI.g1659</name>
    <name evidence="5" type="ORF">RB195_005533</name>
</gene>
<dbReference type="InterPro" id="IPR049469">
    <property type="entry name" value="RRP40_KH-I"/>
</dbReference>
<sequence>MWSLFVGGDSKPPPLHPPCTSQSLDCRLLAGPTCGIKGCHESVLAQQKQGVHPLNPPASLGKHKIFKKNKALDESILIILIDRCENKSHDFLKLMERKHLIPTQQITTQIVERLPRQHQSSLSFVSKMNLKLGGFNYTVVPELFGRNRWIATGDTLVVGYDVAHPGKPTRDEIVRMMPPQRPSVVGFSFNGAAHPECFIGDYHFQTPRREMVEGTILNARFKWMIGLYSKYRGKWPARVLITRDGVSEGQYKMVISDELSAIKEACEEFGRLNGVQSWMPRFTVIIATKRHNSRFFVHDGYTVGNPKAGTIVDTDVVRNDITEFYMQSHRPIQGTAKPTSYQIIVDENDMSADELQSVMLALTFQHQICDSPVSIPEPIYQADEWAKRGKDIWKAYTDRYNVILMKDRGKYVDYPVDFEAMTKRLAFWNTRWKGWPEPKDGQCAWIGVAAIAATSTHIGCTQFAWVPPERPPSPPPPHEEKVINIKHQLKLFKLNVKISGLSRQLIMSKICLPGEEITTRIPTDAIKIVGYGIARDPETGSLVARQCGVFRQQDDKCWISVHSKRYVVEKGDRVIGIVTGSMGDFYKLDIGTAENAVISYLSFEGATKRNRPELKIGDVVYAQVVDEFAHTDIELTCVDALSRAKGLGALTGGFLFKTSCSLARRLLSSQSQLLKLLGKDYKFEITVGLNGRIWLKSAIHKDVITIHNIIKWSEYVLECDIPKYVENEVRKSKGFPVTDETLKEEAMETTA</sequence>
<dbReference type="InterPro" id="IPR003165">
    <property type="entry name" value="Piwi"/>
</dbReference>
<dbReference type="SMART" id="SM00950">
    <property type="entry name" value="Piwi"/>
    <property type="match status" value="1"/>
</dbReference>
<dbReference type="Gene3D" id="3.40.50.2300">
    <property type="match status" value="1"/>
</dbReference>
<organism evidence="5 6">
    <name type="scientific">Necator americanus</name>
    <name type="common">Human hookworm</name>
    <dbReference type="NCBI Taxonomy" id="51031"/>
    <lineage>
        <taxon>Eukaryota</taxon>
        <taxon>Metazoa</taxon>
        <taxon>Ecdysozoa</taxon>
        <taxon>Nematoda</taxon>
        <taxon>Chromadorea</taxon>
        <taxon>Rhabditida</taxon>
        <taxon>Rhabditina</taxon>
        <taxon>Rhabditomorpha</taxon>
        <taxon>Strongyloidea</taxon>
        <taxon>Ancylostomatidae</taxon>
        <taxon>Bunostominae</taxon>
        <taxon>Necator</taxon>
    </lineage>
</organism>
<dbReference type="Gene3D" id="3.30.1370.10">
    <property type="entry name" value="K Homology domain, type 1"/>
    <property type="match status" value="1"/>
</dbReference>
<evidence type="ECO:0000259" key="4">
    <source>
        <dbReference type="PROSITE" id="PS50822"/>
    </source>
</evidence>
<dbReference type="InterPro" id="IPR037319">
    <property type="entry name" value="Rrp40_S1"/>
</dbReference>